<dbReference type="CDD" id="cd18774">
    <property type="entry name" value="PDC2_HK_sensor"/>
    <property type="match status" value="1"/>
</dbReference>
<keyword evidence="1" id="KW-1133">Transmembrane helix</keyword>
<dbReference type="KEGG" id="halc:EY643_05080"/>
<feature type="transmembrane region" description="Helical" evidence="1">
    <location>
        <begin position="43"/>
        <end position="61"/>
    </location>
</feature>
<dbReference type="AlphaFoldDB" id="A0A5P9NHR2"/>
<name>A0A5P9NHR2_9GAMM</name>
<keyword evidence="3" id="KW-1185">Reference proteome</keyword>
<proteinExistence type="predicted"/>
<dbReference type="Proteomes" id="UP000326287">
    <property type="component" value="Chromosome"/>
</dbReference>
<protein>
    <submittedName>
        <fullName evidence="2">Uncharacterized protein</fullName>
    </submittedName>
</protein>
<reference evidence="2 3" key="1">
    <citation type="submission" date="2019-02" db="EMBL/GenBank/DDBJ databases">
        <authorList>
            <person name="Li S.-H."/>
        </authorList>
    </citation>
    <scope>NUCLEOTIDE SEQUENCE [LARGE SCALE GENOMIC DNA]</scope>
    <source>
        <strain evidence="2 3">IMCC14385</strain>
    </source>
</reference>
<accession>A0A5P9NHR2</accession>
<organism evidence="2 3">
    <name type="scientific">Halioglobus maricola</name>
    <dbReference type="NCBI Taxonomy" id="2601894"/>
    <lineage>
        <taxon>Bacteria</taxon>
        <taxon>Pseudomonadati</taxon>
        <taxon>Pseudomonadota</taxon>
        <taxon>Gammaproteobacteria</taxon>
        <taxon>Cellvibrionales</taxon>
        <taxon>Halieaceae</taxon>
        <taxon>Halioglobus</taxon>
    </lineage>
</organism>
<keyword evidence="1" id="KW-0812">Transmembrane</keyword>
<evidence type="ECO:0000256" key="1">
    <source>
        <dbReference type="SAM" id="Phobius"/>
    </source>
</evidence>
<evidence type="ECO:0000313" key="3">
    <source>
        <dbReference type="Proteomes" id="UP000326287"/>
    </source>
</evidence>
<gene>
    <name evidence="2" type="ORF">EY643_05080</name>
</gene>
<sequence>MSSNSSPLPGRPWTHWCEIACCYSVWWNKRREPKHEDSRMKFWLGWATGLALMMGVVVFGYSQWNLRFYQGYIGDRVQLLAELRRGALQEYFTTAQAELSFWSRNEGIVQSQQRLNEIWAAEGQGFDERLRELYIGSNPHPADFLLNLDDAGDGSAYSELHSVTHPIARKFVTRRGYYDFFMIGPKGDIYYTVEKESDFGTNLLDGPWQESGLAQVFRKARDGAASRVIAVSDMEKYGPSADAPAIFIAAPILSAEDEFLGVLALQLPTDHILSIMNSSDGMGNSGETYVVGEDFLMRSNSRFSEQSTVLIQQVESESVELALAGEQGQLVIDDYRGVPVMSGFAPVNVGKHRWAVIAEFDMAEIAEFAAGERPALSGALLLIYGLSLWSVWYWRGRSLPQESNDLPSVELGDGGDAGGAG</sequence>
<keyword evidence="1" id="KW-0472">Membrane</keyword>
<dbReference type="OrthoDB" id="9806704at2"/>
<dbReference type="EMBL" id="CP036422">
    <property type="protein sequence ID" value="QFU75069.1"/>
    <property type="molecule type" value="Genomic_DNA"/>
</dbReference>
<evidence type="ECO:0000313" key="2">
    <source>
        <dbReference type="EMBL" id="QFU75069.1"/>
    </source>
</evidence>